<keyword evidence="3" id="KW-1185">Reference proteome</keyword>
<dbReference type="EMBL" id="JBHSGN010000156">
    <property type="protein sequence ID" value="MFC4676769.1"/>
    <property type="molecule type" value="Genomic_DNA"/>
</dbReference>
<reference evidence="3" key="1">
    <citation type="journal article" date="2019" name="Int. J. Syst. Evol. Microbiol.">
        <title>The Global Catalogue of Microorganisms (GCM) 10K type strain sequencing project: providing services to taxonomists for standard genome sequencing and annotation.</title>
        <authorList>
            <consortium name="The Broad Institute Genomics Platform"/>
            <consortium name="The Broad Institute Genome Sequencing Center for Infectious Disease"/>
            <person name="Wu L."/>
            <person name="Ma J."/>
        </authorList>
    </citation>
    <scope>NUCLEOTIDE SEQUENCE [LARGE SCALE GENOMIC DNA]</scope>
    <source>
        <strain evidence="3">CCUG 66188</strain>
    </source>
</reference>
<comment type="caution">
    <text evidence="2">The sequence shown here is derived from an EMBL/GenBank/DDBJ whole genome shotgun (WGS) entry which is preliminary data.</text>
</comment>
<evidence type="ECO:0000313" key="3">
    <source>
        <dbReference type="Proteomes" id="UP001596023"/>
    </source>
</evidence>
<protein>
    <recommendedName>
        <fullName evidence="4">Lipocalin-like domain-containing protein</fullName>
    </recommendedName>
</protein>
<evidence type="ECO:0000313" key="2">
    <source>
        <dbReference type="EMBL" id="MFC4676769.1"/>
    </source>
</evidence>
<organism evidence="2 3">
    <name type="scientific">Dysgonomonas termitidis</name>
    <dbReference type="NCBI Taxonomy" id="1516126"/>
    <lineage>
        <taxon>Bacteria</taxon>
        <taxon>Pseudomonadati</taxon>
        <taxon>Bacteroidota</taxon>
        <taxon>Bacteroidia</taxon>
        <taxon>Bacteroidales</taxon>
        <taxon>Dysgonomonadaceae</taxon>
        <taxon>Dysgonomonas</taxon>
    </lineage>
</organism>
<accession>A0ABV9L401</accession>
<name>A0ABV9L401_9BACT</name>
<feature type="chain" id="PRO_5047460829" description="Lipocalin-like domain-containing protein" evidence="1">
    <location>
        <begin position="23"/>
        <end position="390"/>
    </location>
</feature>
<proteinExistence type="predicted"/>
<gene>
    <name evidence="2" type="ORF">ACFO6W_24095</name>
</gene>
<feature type="signal peptide" evidence="1">
    <location>
        <begin position="1"/>
        <end position="22"/>
    </location>
</feature>
<dbReference type="Proteomes" id="UP001596023">
    <property type="component" value="Unassembled WGS sequence"/>
</dbReference>
<evidence type="ECO:0008006" key="4">
    <source>
        <dbReference type="Google" id="ProtNLM"/>
    </source>
</evidence>
<keyword evidence="1" id="KW-0732">Signal</keyword>
<sequence length="390" mass="43618">MKNIKVVLLALCSILFLNSCSSDDDNDNNPVIPTESIKLEGKWIIKEINFKSNVKAWKNETFTDVMDVFGWAPYMFESASGVEFTNEDYTDSQTQKSGKVFKLITGSSYGGSGKVYWIWNQSEDGKAFEVVQFNSQMPPYDFSMSKTSSLEETTLDGKRVLIFTTTLISIDQDRMDESSNPMTRPKVAATATFTLVETSGEIDTEVSPNLKLNGAAFKLPEQIYPTVVTKANLAGTAWMLKIGSKIYDPGFATQNPVLEFAKLITLYFEDESVLKFRYSFPMGIVSTKETTWQYDNATYIVSYAKGEGAMESSVMKFVWKASYQITDDVKSLILELQEVINNAGQEAETKLDLSTVSADILKREFTSVSADDVSDNSTTVKKDNYTIFTK</sequence>
<dbReference type="RefSeq" id="WP_380001321.1">
    <property type="nucleotide sequence ID" value="NZ_JBHSGN010000156.1"/>
</dbReference>
<evidence type="ECO:0000256" key="1">
    <source>
        <dbReference type="SAM" id="SignalP"/>
    </source>
</evidence>